<sequence>MECLCPLFPIVVPNSLLNFGNISKKGIVTCVTLSTTFHPQTDGYHSSIDMALFEVLYGRRCRSPIGWFKVGKVSLIGHELLHESMEKVWVIREGLKTPQSQ</sequence>
<evidence type="ECO:0000313" key="2">
    <source>
        <dbReference type="Proteomes" id="UP001234989"/>
    </source>
</evidence>
<name>A0AAF0R7V6_SOLVR</name>
<accession>A0AAF0R7V6</accession>
<gene>
    <name evidence="1" type="ORF">MTR67_026509</name>
</gene>
<protein>
    <submittedName>
        <fullName evidence="1">Uncharacterized protein</fullName>
    </submittedName>
</protein>
<evidence type="ECO:0000313" key="1">
    <source>
        <dbReference type="EMBL" id="WMV33124.1"/>
    </source>
</evidence>
<organism evidence="1 2">
    <name type="scientific">Solanum verrucosum</name>
    <dbReference type="NCBI Taxonomy" id="315347"/>
    <lineage>
        <taxon>Eukaryota</taxon>
        <taxon>Viridiplantae</taxon>
        <taxon>Streptophyta</taxon>
        <taxon>Embryophyta</taxon>
        <taxon>Tracheophyta</taxon>
        <taxon>Spermatophyta</taxon>
        <taxon>Magnoliopsida</taxon>
        <taxon>eudicotyledons</taxon>
        <taxon>Gunneridae</taxon>
        <taxon>Pentapetalae</taxon>
        <taxon>asterids</taxon>
        <taxon>lamiids</taxon>
        <taxon>Solanales</taxon>
        <taxon>Solanaceae</taxon>
        <taxon>Solanoideae</taxon>
        <taxon>Solaneae</taxon>
        <taxon>Solanum</taxon>
    </lineage>
</organism>
<dbReference type="AlphaFoldDB" id="A0AAF0R7V6"/>
<proteinExistence type="predicted"/>
<dbReference type="Proteomes" id="UP001234989">
    <property type="component" value="Chromosome 6"/>
</dbReference>
<dbReference type="EMBL" id="CP133617">
    <property type="protein sequence ID" value="WMV33124.1"/>
    <property type="molecule type" value="Genomic_DNA"/>
</dbReference>
<keyword evidence="2" id="KW-1185">Reference proteome</keyword>
<reference evidence="1" key="1">
    <citation type="submission" date="2023-08" db="EMBL/GenBank/DDBJ databases">
        <title>A de novo genome assembly of Solanum verrucosum Schlechtendal, a Mexican diploid species geographically isolated from the other diploid A-genome species in potato relatives.</title>
        <authorList>
            <person name="Hosaka K."/>
        </authorList>
    </citation>
    <scope>NUCLEOTIDE SEQUENCE</scope>
    <source>
        <tissue evidence="1">Young leaves</tissue>
    </source>
</reference>